<gene>
    <name evidence="2" type="ORF">PENSTE_c001G02646</name>
</gene>
<dbReference type="Proteomes" id="UP000191285">
    <property type="component" value="Unassembled WGS sequence"/>
</dbReference>
<protein>
    <recommendedName>
        <fullName evidence="4">Intradiol ring-cleavage dioxygenases domain-containing protein</fullName>
    </recommendedName>
</protein>
<dbReference type="STRING" id="303698.A0A1V6U136"/>
<dbReference type="CDD" id="cd03457">
    <property type="entry name" value="intradiol_dioxygenase_like"/>
    <property type="match status" value="1"/>
</dbReference>
<dbReference type="AlphaFoldDB" id="A0A1V6U136"/>
<keyword evidence="1" id="KW-0732">Signal</keyword>
<evidence type="ECO:0000256" key="1">
    <source>
        <dbReference type="SAM" id="SignalP"/>
    </source>
</evidence>
<reference evidence="3" key="1">
    <citation type="journal article" date="2017" name="Nat. Microbiol.">
        <title>Global analysis of biosynthetic gene clusters reveals vast potential of secondary metabolite production in Penicillium species.</title>
        <authorList>
            <person name="Nielsen J.C."/>
            <person name="Grijseels S."/>
            <person name="Prigent S."/>
            <person name="Ji B."/>
            <person name="Dainat J."/>
            <person name="Nielsen K.F."/>
            <person name="Frisvad J.C."/>
            <person name="Workman M."/>
            <person name="Nielsen J."/>
        </authorList>
    </citation>
    <scope>NUCLEOTIDE SEQUENCE [LARGE SCALE GENOMIC DNA]</scope>
    <source>
        <strain evidence="3">IBT 24891</strain>
    </source>
</reference>
<accession>A0A1V6U136</accession>
<dbReference type="OrthoDB" id="121380at2759"/>
<dbReference type="InterPro" id="IPR015889">
    <property type="entry name" value="Intradiol_dOase_core"/>
</dbReference>
<sequence length="355" mass="38233">MQFPYLLWAAGLAAVCVSAHPEIVDHSKITRQHAHKDLHARSNFCASKLEARRESTMAKRQASFAKRQVARGLSNGRSLAARNMFSTIQNSTCVLAPETVWGPYGIDGELHRHDVREGQKGIDLYLDIGIIDVETCEPIPDAWFTIWACNATGTYGGFTGIDPDTASTMDGWSTREDGTTDDETFLRGIARTDSAGMTEFLTIFPGYYISRTTHIHVTVQTNVTDKDSSYSAAGVQHLGQLFFEEDLINSVYQEAPYSAHLSTLNRTTNAEDSLYSSASGDGYSAVVSVSQLGEALSDGLVGYITIGVNTSATPAETTGGSVNVVGALPTVTPSAGAQAAAYSLDASEGYYEKKR</sequence>
<organism evidence="2 3">
    <name type="scientific">Penicillium steckii</name>
    <dbReference type="NCBI Taxonomy" id="303698"/>
    <lineage>
        <taxon>Eukaryota</taxon>
        <taxon>Fungi</taxon>
        <taxon>Dikarya</taxon>
        <taxon>Ascomycota</taxon>
        <taxon>Pezizomycotina</taxon>
        <taxon>Eurotiomycetes</taxon>
        <taxon>Eurotiomycetidae</taxon>
        <taxon>Eurotiales</taxon>
        <taxon>Aspergillaceae</taxon>
        <taxon>Penicillium</taxon>
    </lineage>
</organism>
<proteinExistence type="predicted"/>
<name>A0A1V6U136_9EURO</name>
<feature type="signal peptide" evidence="1">
    <location>
        <begin position="1"/>
        <end position="19"/>
    </location>
</feature>
<dbReference type="PANTHER" id="PTHR34315">
    <property type="match status" value="1"/>
</dbReference>
<evidence type="ECO:0000313" key="2">
    <source>
        <dbReference type="EMBL" id="OQE32287.1"/>
    </source>
</evidence>
<comment type="caution">
    <text evidence="2">The sequence shown here is derived from an EMBL/GenBank/DDBJ whole genome shotgun (WGS) entry which is preliminary data.</text>
</comment>
<dbReference type="EMBL" id="MLKD01000001">
    <property type="protein sequence ID" value="OQE32287.1"/>
    <property type="molecule type" value="Genomic_DNA"/>
</dbReference>
<evidence type="ECO:0008006" key="4">
    <source>
        <dbReference type="Google" id="ProtNLM"/>
    </source>
</evidence>
<dbReference type="GO" id="GO:0005506">
    <property type="term" value="F:iron ion binding"/>
    <property type="evidence" value="ECO:0007669"/>
    <property type="project" value="InterPro"/>
</dbReference>
<feature type="chain" id="PRO_5013071148" description="Intradiol ring-cleavage dioxygenases domain-containing protein" evidence="1">
    <location>
        <begin position="20"/>
        <end position="355"/>
    </location>
</feature>
<dbReference type="Gene3D" id="2.60.130.10">
    <property type="entry name" value="Aromatic compound dioxygenase"/>
    <property type="match status" value="1"/>
</dbReference>
<keyword evidence="3" id="KW-1185">Reference proteome</keyword>
<evidence type="ECO:0000313" key="3">
    <source>
        <dbReference type="Proteomes" id="UP000191285"/>
    </source>
</evidence>
<dbReference type="SUPFAM" id="SSF49482">
    <property type="entry name" value="Aromatic compound dioxygenase"/>
    <property type="match status" value="1"/>
</dbReference>
<dbReference type="PANTHER" id="PTHR34315:SF1">
    <property type="entry name" value="INTRADIOL RING-CLEAVAGE DIOXYGENASES DOMAIN-CONTAINING PROTEIN-RELATED"/>
    <property type="match status" value="1"/>
</dbReference>
<dbReference type="GO" id="GO:0016702">
    <property type="term" value="F:oxidoreductase activity, acting on single donors with incorporation of molecular oxygen, incorporation of two atoms of oxygen"/>
    <property type="evidence" value="ECO:0007669"/>
    <property type="project" value="InterPro"/>
</dbReference>